<dbReference type="AlphaFoldDB" id="A0AAV3T700"/>
<dbReference type="SFLD" id="SFLDS00028">
    <property type="entry name" value="Proline_Racemase"/>
    <property type="match status" value="1"/>
</dbReference>
<dbReference type="PIRSF" id="PIRSF029792">
    <property type="entry name" value="Pro_racemase"/>
    <property type="match status" value="1"/>
</dbReference>
<dbReference type="InterPro" id="IPR008794">
    <property type="entry name" value="Pro_racemase_fam"/>
</dbReference>
<dbReference type="Proteomes" id="UP001500420">
    <property type="component" value="Unassembled WGS sequence"/>
</dbReference>
<dbReference type="GO" id="GO:0047580">
    <property type="term" value="F:4-hydroxyproline epimerase activity"/>
    <property type="evidence" value="ECO:0007669"/>
    <property type="project" value="TreeGrafter"/>
</dbReference>
<dbReference type="Gene3D" id="3.10.310.10">
    <property type="entry name" value="Diaminopimelate Epimerase, Chain A, domain 1"/>
    <property type="match status" value="2"/>
</dbReference>
<protein>
    <submittedName>
        <fullName evidence="2">Proline racemase</fullName>
    </submittedName>
</protein>
<dbReference type="FunFam" id="3.10.310.10:FF:000003">
    <property type="entry name" value="Proline racemase"/>
    <property type="match status" value="1"/>
</dbReference>
<dbReference type="Pfam" id="PF05544">
    <property type="entry name" value="Pro_racemase"/>
    <property type="match status" value="1"/>
</dbReference>
<organism evidence="2 3">
    <name type="scientific">Natronoarchaeum mannanilyticum</name>
    <dbReference type="NCBI Taxonomy" id="926360"/>
    <lineage>
        <taxon>Archaea</taxon>
        <taxon>Methanobacteriati</taxon>
        <taxon>Methanobacteriota</taxon>
        <taxon>Stenosarchaea group</taxon>
        <taxon>Halobacteria</taxon>
        <taxon>Halobacteriales</taxon>
        <taxon>Natronoarchaeaceae</taxon>
    </lineage>
</organism>
<accession>A0AAV3T700</accession>
<evidence type="ECO:0000313" key="3">
    <source>
        <dbReference type="Proteomes" id="UP001500420"/>
    </source>
</evidence>
<gene>
    <name evidence="2" type="ORF">GCM10009020_08390</name>
</gene>
<dbReference type="SUPFAM" id="SSF54506">
    <property type="entry name" value="Diaminopimelate epimerase-like"/>
    <property type="match status" value="1"/>
</dbReference>
<keyword evidence="3" id="KW-1185">Reference proteome</keyword>
<dbReference type="PANTHER" id="PTHR33442:SF1">
    <property type="entry name" value="TRANS-3-HYDROXY-L-PROLINE DEHYDRATASE"/>
    <property type="match status" value="1"/>
</dbReference>
<sequence length="335" mass="36321">MQTDTLVETLDTHTAGEPTRIVTSGFDRSKIRGGDVAAQRDRFADELDWLRELLLCEPRGHDDMFGAVPVEPAAEDADLGLFFMDSRGYLDMCGHGTIGAVTALIETGQLSPAETVTVETPAGLVETRPTVADGRVEDVTVRNVESFVYDAVTVSIDRDGGEEPLSVPVDVVSAGNVFAMVDADAVGLSVETASVDAFVEYGTAIRRAVNDRLDIVDPFTGDERRVSIVEFYERGGDADRNVVVFGDGQVDRSPCGTGTCAKMTLLHHEGELSVDEPYRYESVIGTRFTGRLVDVERRDGIDVATPEVTGSAYITGRHTFMRDERDDLGGFSLRS</sequence>
<name>A0AAV3T700_9EURY</name>
<evidence type="ECO:0000313" key="2">
    <source>
        <dbReference type="EMBL" id="GAA0665619.1"/>
    </source>
</evidence>
<comment type="similarity">
    <text evidence="1">Belongs to the proline racemase family.</text>
</comment>
<evidence type="ECO:0000256" key="1">
    <source>
        <dbReference type="ARBA" id="ARBA00007529"/>
    </source>
</evidence>
<comment type="caution">
    <text evidence="2">The sequence shown here is derived from an EMBL/GenBank/DDBJ whole genome shotgun (WGS) entry which is preliminary data.</text>
</comment>
<dbReference type="EMBL" id="BAAADV010000001">
    <property type="protein sequence ID" value="GAA0665619.1"/>
    <property type="molecule type" value="Genomic_DNA"/>
</dbReference>
<dbReference type="PANTHER" id="PTHR33442">
    <property type="entry name" value="TRANS-3-HYDROXY-L-PROLINE DEHYDRATASE"/>
    <property type="match status" value="1"/>
</dbReference>
<proteinExistence type="inferred from homology"/>
<dbReference type="RefSeq" id="WP_343772628.1">
    <property type="nucleotide sequence ID" value="NZ_BAAADV010000001.1"/>
</dbReference>
<reference evidence="2 3" key="1">
    <citation type="journal article" date="2019" name="Int. J. Syst. Evol. Microbiol.">
        <title>The Global Catalogue of Microorganisms (GCM) 10K type strain sequencing project: providing services to taxonomists for standard genome sequencing and annotation.</title>
        <authorList>
            <consortium name="The Broad Institute Genomics Platform"/>
            <consortium name="The Broad Institute Genome Sequencing Center for Infectious Disease"/>
            <person name="Wu L."/>
            <person name="Ma J."/>
        </authorList>
    </citation>
    <scope>NUCLEOTIDE SEQUENCE [LARGE SCALE GENOMIC DNA]</scope>
    <source>
        <strain evidence="2 3">JCM 16328</strain>
    </source>
</reference>